<feature type="domain" description="HTH cro/C1-type" evidence="3">
    <location>
        <begin position="20"/>
        <end position="75"/>
    </location>
</feature>
<gene>
    <name evidence="4" type="ORF">MBHS_00441</name>
</gene>
<keyword evidence="2" id="KW-1133">Transmembrane helix</keyword>
<keyword evidence="2" id="KW-0472">Membrane</keyword>
<dbReference type="InterPro" id="IPR010982">
    <property type="entry name" value="Lambda_DNA-bd_dom_sf"/>
</dbReference>
<evidence type="ECO:0000313" key="5">
    <source>
        <dbReference type="Proteomes" id="UP000236724"/>
    </source>
</evidence>
<dbReference type="GO" id="GO:0003700">
    <property type="term" value="F:DNA-binding transcription factor activity"/>
    <property type="evidence" value="ECO:0007669"/>
    <property type="project" value="TreeGrafter"/>
</dbReference>
<dbReference type="PROSITE" id="PS50943">
    <property type="entry name" value="HTH_CROC1"/>
    <property type="match status" value="1"/>
</dbReference>
<dbReference type="GO" id="GO:0005829">
    <property type="term" value="C:cytosol"/>
    <property type="evidence" value="ECO:0007669"/>
    <property type="project" value="TreeGrafter"/>
</dbReference>
<dbReference type="InterPro" id="IPR050807">
    <property type="entry name" value="TransReg_Diox_bact_type"/>
</dbReference>
<dbReference type="Gene3D" id="1.10.260.40">
    <property type="entry name" value="lambda repressor-like DNA-binding domains"/>
    <property type="match status" value="1"/>
</dbReference>
<dbReference type="CDD" id="cd00093">
    <property type="entry name" value="HTH_XRE"/>
    <property type="match status" value="1"/>
</dbReference>
<proteinExistence type="predicted"/>
<dbReference type="AlphaFoldDB" id="A0A1H6F3D7"/>
<protein>
    <submittedName>
        <fullName evidence="4">Helix-turn-helix</fullName>
    </submittedName>
</protein>
<dbReference type="RefSeq" id="WP_177428151.1">
    <property type="nucleotide sequence ID" value="NZ_FMSV02000065.1"/>
</dbReference>
<dbReference type="SMART" id="SM00530">
    <property type="entry name" value="HTH_XRE"/>
    <property type="match status" value="1"/>
</dbReference>
<evidence type="ECO:0000259" key="3">
    <source>
        <dbReference type="PROSITE" id="PS50943"/>
    </source>
</evidence>
<dbReference type="Proteomes" id="UP000236724">
    <property type="component" value="Unassembled WGS sequence"/>
</dbReference>
<dbReference type="PANTHER" id="PTHR46797">
    <property type="entry name" value="HTH-TYPE TRANSCRIPTIONAL REGULATOR"/>
    <property type="match status" value="1"/>
</dbReference>
<dbReference type="PANTHER" id="PTHR46797:SF1">
    <property type="entry name" value="METHYLPHOSPHONATE SYNTHASE"/>
    <property type="match status" value="1"/>
</dbReference>
<evidence type="ECO:0000313" key="4">
    <source>
        <dbReference type="EMBL" id="SEH04592.1"/>
    </source>
</evidence>
<dbReference type="GO" id="GO:0003677">
    <property type="term" value="F:DNA binding"/>
    <property type="evidence" value="ECO:0007669"/>
    <property type="project" value="UniProtKB-KW"/>
</dbReference>
<sequence length="131" mass="14283">MSRDKIYPTTTYPSIVGQILARKRGEQRIEQAEIAAKVGVTQSTWSRIERGESAFTIEQLAKAAKALGCKPHNILEDADRAKVQLRDQGVEIQDSRIDKKKQMTNGLAIIGAAALGGLIGVALTKKENDSH</sequence>
<reference evidence="4 5" key="1">
    <citation type="submission" date="2016-10" db="EMBL/GenBank/DDBJ databases">
        <authorList>
            <person name="de Groot N.N."/>
        </authorList>
    </citation>
    <scope>NUCLEOTIDE SEQUENCE [LARGE SCALE GENOMIC DNA]</scope>
    <source>
        <strain evidence="4">MBHS1</strain>
    </source>
</reference>
<dbReference type="Pfam" id="PF01381">
    <property type="entry name" value="HTH_3"/>
    <property type="match status" value="1"/>
</dbReference>
<evidence type="ECO:0000256" key="1">
    <source>
        <dbReference type="ARBA" id="ARBA00023125"/>
    </source>
</evidence>
<keyword evidence="2" id="KW-0812">Transmembrane</keyword>
<dbReference type="SUPFAM" id="SSF47413">
    <property type="entry name" value="lambda repressor-like DNA-binding domains"/>
    <property type="match status" value="1"/>
</dbReference>
<keyword evidence="5" id="KW-1185">Reference proteome</keyword>
<name>A0A1H6F3D7_9GAMM</name>
<evidence type="ECO:0000256" key="2">
    <source>
        <dbReference type="SAM" id="Phobius"/>
    </source>
</evidence>
<keyword evidence="1" id="KW-0238">DNA-binding</keyword>
<feature type="transmembrane region" description="Helical" evidence="2">
    <location>
        <begin position="106"/>
        <end position="124"/>
    </location>
</feature>
<dbReference type="EMBL" id="FMSV02000065">
    <property type="protein sequence ID" value="SEH04592.1"/>
    <property type="molecule type" value="Genomic_DNA"/>
</dbReference>
<organism evidence="4 5">
    <name type="scientific">Candidatus Venteria ishoeyi</name>
    <dbReference type="NCBI Taxonomy" id="1899563"/>
    <lineage>
        <taxon>Bacteria</taxon>
        <taxon>Pseudomonadati</taxon>
        <taxon>Pseudomonadota</taxon>
        <taxon>Gammaproteobacteria</taxon>
        <taxon>Thiotrichales</taxon>
        <taxon>Thiotrichaceae</taxon>
        <taxon>Venteria</taxon>
    </lineage>
</organism>
<accession>A0A1H6F3D7</accession>
<dbReference type="InterPro" id="IPR001387">
    <property type="entry name" value="Cro/C1-type_HTH"/>
</dbReference>